<dbReference type="Proteomes" id="UP000780801">
    <property type="component" value="Unassembled WGS sequence"/>
</dbReference>
<evidence type="ECO:0000256" key="2">
    <source>
        <dbReference type="SAM" id="SignalP"/>
    </source>
</evidence>
<comment type="caution">
    <text evidence="3">The sequence shown here is derived from an EMBL/GenBank/DDBJ whole genome shotgun (WGS) entry which is preliminary data.</text>
</comment>
<feature type="non-terminal residue" evidence="3">
    <location>
        <position position="171"/>
    </location>
</feature>
<feature type="region of interest" description="Disordered" evidence="1">
    <location>
        <begin position="60"/>
        <end position="171"/>
    </location>
</feature>
<proteinExistence type="predicted"/>
<gene>
    <name evidence="3" type="ORF">BGW38_001740</name>
</gene>
<evidence type="ECO:0000256" key="1">
    <source>
        <dbReference type="SAM" id="MobiDB-lite"/>
    </source>
</evidence>
<accession>A0A9P6FTK1</accession>
<feature type="compositionally biased region" description="Acidic residues" evidence="1">
    <location>
        <begin position="79"/>
        <end position="108"/>
    </location>
</feature>
<keyword evidence="2" id="KW-0732">Signal</keyword>
<keyword evidence="4" id="KW-1185">Reference proteome</keyword>
<name>A0A9P6FTK1_9FUNG</name>
<organism evidence="3 4">
    <name type="scientific">Lunasporangiospora selenospora</name>
    <dbReference type="NCBI Taxonomy" id="979761"/>
    <lineage>
        <taxon>Eukaryota</taxon>
        <taxon>Fungi</taxon>
        <taxon>Fungi incertae sedis</taxon>
        <taxon>Mucoromycota</taxon>
        <taxon>Mortierellomycotina</taxon>
        <taxon>Mortierellomycetes</taxon>
        <taxon>Mortierellales</taxon>
        <taxon>Mortierellaceae</taxon>
        <taxon>Lunasporangiospora</taxon>
    </lineage>
</organism>
<feature type="signal peptide" evidence="2">
    <location>
        <begin position="1"/>
        <end position="32"/>
    </location>
</feature>
<dbReference type="AlphaFoldDB" id="A0A9P6FTK1"/>
<feature type="chain" id="PRO_5040268065" evidence="2">
    <location>
        <begin position="33"/>
        <end position="171"/>
    </location>
</feature>
<protein>
    <submittedName>
        <fullName evidence="3">Uncharacterized protein</fullName>
    </submittedName>
</protein>
<evidence type="ECO:0000313" key="4">
    <source>
        <dbReference type="Proteomes" id="UP000780801"/>
    </source>
</evidence>
<evidence type="ECO:0000313" key="3">
    <source>
        <dbReference type="EMBL" id="KAF9581293.1"/>
    </source>
</evidence>
<reference evidence="3" key="1">
    <citation type="journal article" date="2020" name="Fungal Divers.">
        <title>Resolving the Mortierellaceae phylogeny through synthesis of multi-gene phylogenetics and phylogenomics.</title>
        <authorList>
            <person name="Vandepol N."/>
            <person name="Liber J."/>
            <person name="Desiro A."/>
            <person name="Na H."/>
            <person name="Kennedy M."/>
            <person name="Barry K."/>
            <person name="Grigoriev I.V."/>
            <person name="Miller A.N."/>
            <person name="O'Donnell K."/>
            <person name="Stajich J.E."/>
            <person name="Bonito G."/>
        </authorList>
    </citation>
    <scope>NUCLEOTIDE SEQUENCE</scope>
    <source>
        <strain evidence="3">KOD1015</strain>
    </source>
</reference>
<dbReference type="EMBL" id="JAABOA010001568">
    <property type="protein sequence ID" value="KAF9581293.1"/>
    <property type="molecule type" value="Genomic_DNA"/>
</dbReference>
<sequence>MFSNSRLGFSSMAKLSIALVLLFPALLSSSLSGSSSSSSSSIGHVHAAPVAGRVHLLIGPRHTHPSEPENEVQQAVSTEEPETNNDEEDEQDQEEAHEDNDEDNDDEAVPVTGLEGDDRVDNDIDDNDGNDADQYSTKEDQYNDEGPIAQDFDGIPIYTHPRPGVPKLPPT</sequence>